<dbReference type="AlphaFoldDB" id="A0A8B7PFQ9"/>
<protein>
    <submittedName>
        <fullName evidence="3">Uncharacterized protein LOC108679915</fullName>
    </submittedName>
</protein>
<gene>
    <name evidence="3" type="primary">LOC108679915</name>
</gene>
<evidence type="ECO:0000313" key="2">
    <source>
        <dbReference type="Proteomes" id="UP000694843"/>
    </source>
</evidence>
<reference evidence="3" key="1">
    <citation type="submission" date="2025-08" db="UniProtKB">
        <authorList>
            <consortium name="RefSeq"/>
        </authorList>
    </citation>
    <scope>IDENTIFICATION</scope>
    <source>
        <tissue evidence="3">Whole organism</tissue>
    </source>
</reference>
<keyword evidence="2" id="KW-1185">Reference proteome</keyword>
<dbReference type="PANTHER" id="PTHR34494:SF1">
    <property type="entry name" value="PROTEIN CBG25024"/>
    <property type="match status" value="1"/>
</dbReference>
<feature type="compositionally biased region" description="Polar residues" evidence="1">
    <location>
        <begin position="13"/>
        <end position="24"/>
    </location>
</feature>
<dbReference type="Proteomes" id="UP000694843">
    <property type="component" value="Unplaced"/>
</dbReference>
<dbReference type="RefSeq" id="XP_018024146.1">
    <property type="nucleotide sequence ID" value="XM_018168657.2"/>
</dbReference>
<accession>A0A8B7PFQ9</accession>
<sequence>MLKDQSEAGNLIPNDSNPANSQARTAILDAAGRIQDAGDSQKDKSFEGTIANDVPEVGRVKRTIRYAKRKTMNAIRVASHTTAVIAGGLAGFYLLGHPGAVAGGIGAGVVIDSAITAVDSGIQGTFQPYGLLEFFTDTKKPGKWRAAGRGVVIDGITGRFAGSAMRVVLLGRHIYQLWVKAFHWLYRFSPFYVIRIIVDRVFLVKE</sequence>
<dbReference type="PANTHER" id="PTHR34494">
    <property type="entry name" value="PROTEIN CBG25024"/>
    <property type="match status" value="1"/>
</dbReference>
<proteinExistence type="predicted"/>
<evidence type="ECO:0000313" key="3">
    <source>
        <dbReference type="RefSeq" id="XP_018024146.1"/>
    </source>
</evidence>
<organism evidence="2 3">
    <name type="scientific">Hyalella azteca</name>
    <name type="common">Amphipod</name>
    <dbReference type="NCBI Taxonomy" id="294128"/>
    <lineage>
        <taxon>Eukaryota</taxon>
        <taxon>Metazoa</taxon>
        <taxon>Ecdysozoa</taxon>
        <taxon>Arthropoda</taxon>
        <taxon>Crustacea</taxon>
        <taxon>Multicrustacea</taxon>
        <taxon>Malacostraca</taxon>
        <taxon>Eumalacostraca</taxon>
        <taxon>Peracarida</taxon>
        <taxon>Amphipoda</taxon>
        <taxon>Senticaudata</taxon>
        <taxon>Talitrida</taxon>
        <taxon>Talitroidea</taxon>
        <taxon>Hyalellidae</taxon>
        <taxon>Hyalella</taxon>
    </lineage>
</organism>
<evidence type="ECO:0000256" key="1">
    <source>
        <dbReference type="SAM" id="MobiDB-lite"/>
    </source>
</evidence>
<dbReference type="KEGG" id="hazt:108679915"/>
<feature type="region of interest" description="Disordered" evidence="1">
    <location>
        <begin position="1"/>
        <end position="25"/>
    </location>
</feature>
<name>A0A8B7PFQ9_HYAAZ</name>
<dbReference type="GeneID" id="108679915"/>